<comment type="function">
    <text evidence="2 15">This enzyme scavenges exogenous and endogenous cytidine and 2'-deoxycytidine for UMP synthesis.</text>
</comment>
<dbReference type="Proteomes" id="UP000886891">
    <property type="component" value="Unassembled WGS sequence"/>
</dbReference>
<dbReference type="PANTHER" id="PTHR11644">
    <property type="entry name" value="CYTIDINE DEAMINASE"/>
    <property type="match status" value="1"/>
</dbReference>
<dbReference type="EC" id="3.5.4.5" evidence="4 15"/>
<keyword evidence="7 15" id="KW-0378">Hydrolase</keyword>
<comment type="cofactor">
    <cofactor evidence="1 14 15">
        <name>Zn(2+)</name>
        <dbReference type="ChEBI" id="CHEBI:29105"/>
    </cofactor>
</comment>
<dbReference type="GO" id="GO:0008270">
    <property type="term" value="F:zinc ion binding"/>
    <property type="evidence" value="ECO:0007669"/>
    <property type="project" value="UniProtKB-UniRule"/>
</dbReference>
<accession>A0A9D1SXM6</accession>
<dbReference type="InterPro" id="IPR016193">
    <property type="entry name" value="Cytidine_deaminase-like"/>
</dbReference>
<evidence type="ECO:0000256" key="15">
    <source>
        <dbReference type="RuleBase" id="RU364006"/>
    </source>
</evidence>
<evidence type="ECO:0000256" key="2">
    <source>
        <dbReference type="ARBA" id="ARBA00003949"/>
    </source>
</evidence>
<feature type="binding site" evidence="13">
    <location>
        <begin position="44"/>
        <end position="50"/>
    </location>
    <ligand>
        <name>substrate</name>
    </ligand>
</feature>
<evidence type="ECO:0000256" key="12">
    <source>
        <dbReference type="PIRSR" id="PIRSR606262-1"/>
    </source>
</evidence>
<feature type="domain" description="CMP/dCMP-type deaminase" evidence="16">
    <location>
        <begin position="3"/>
        <end position="123"/>
    </location>
</feature>
<dbReference type="FunFam" id="3.40.140.10:FF:000008">
    <property type="entry name" value="Cytidine deaminase"/>
    <property type="match status" value="1"/>
</dbReference>
<keyword evidence="8 14" id="KW-0862">Zinc</keyword>
<evidence type="ECO:0000313" key="17">
    <source>
        <dbReference type="EMBL" id="HIV00027.1"/>
    </source>
</evidence>
<evidence type="ECO:0000256" key="5">
    <source>
        <dbReference type="ARBA" id="ARBA00018266"/>
    </source>
</evidence>
<gene>
    <name evidence="17" type="ORF">IAB14_02790</name>
</gene>
<name>A0A9D1SXM6_9FIRM</name>
<dbReference type="SUPFAM" id="SSF53927">
    <property type="entry name" value="Cytidine deaminase-like"/>
    <property type="match status" value="1"/>
</dbReference>
<evidence type="ECO:0000256" key="3">
    <source>
        <dbReference type="ARBA" id="ARBA00006576"/>
    </source>
</evidence>
<evidence type="ECO:0000313" key="18">
    <source>
        <dbReference type="Proteomes" id="UP000886891"/>
    </source>
</evidence>
<evidence type="ECO:0000256" key="4">
    <source>
        <dbReference type="ARBA" id="ARBA00012783"/>
    </source>
</evidence>
<dbReference type="NCBIfam" id="TIGR01354">
    <property type="entry name" value="cyt_deam_tetra"/>
    <property type="match status" value="1"/>
</dbReference>
<feature type="binding site" evidence="14">
    <location>
        <position position="90"/>
    </location>
    <ligand>
        <name>Zn(2+)</name>
        <dbReference type="ChEBI" id="CHEBI:29105"/>
        <note>catalytic</note>
    </ligand>
</feature>
<organism evidence="17 18">
    <name type="scientific">Candidatus Stercoripulliclostridium merdipullorum</name>
    <dbReference type="NCBI Taxonomy" id="2840952"/>
    <lineage>
        <taxon>Bacteria</taxon>
        <taxon>Bacillati</taxon>
        <taxon>Bacillota</taxon>
        <taxon>Clostridia</taxon>
        <taxon>Eubacteriales</taxon>
        <taxon>Candidatus Stercoripulliclostridium</taxon>
    </lineage>
</organism>
<dbReference type="GO" id="GO:0072527">
    <property type="term" value="P:pyrimidine-containing compound metabolic process"/>
    <property type="evidence" value="ECO:0007669"/>
    <property type="project" value="UniProtKB-ARBA"/>
</dbReference>
<evidence type="ECO:0000256" key="14">
    <source>
        <dbReference type="PIRSR" id="PIRSR606262-3"/>
    </source>
</evidence>
<feature type="active site" description="Proton donor" evidence="12">
    <location>
        <position position="57"/>
    </location>
</feature>
<dbReference type="Gene3D" id="3.40.140.10">
    <property type="entry name" value="Cytidine Deaminase, domain 2"/>
    <property type="match status" value="1"/>
</dbReference>
<comment type="caution">
    <text evidence="17">The sequence shown here is derived from an EMBL/GenBank/DDBJ whole genome shotgun (WGS) entry which is preliminary data.</text>
</comment>
<evidence type="ECO:0000259" key="16">
    <source>
        <dbReference type="PROSITE" id="PS51747"/>
    </source>
</evidence>
<dbReference type="AlphaFoldDB" id="A0A9D1SXM6"/>
<feature type="binding site" evidence="14">
    <location>
        <position position="87"/>
    </location>
    <ligand>
        <name>Zn(2+)</name>
        <dbReference type="ChEBI" id="CHEBI:29105"/>
        <note>catalytic</note>
    </ligand>
</feature>
<evidence type="ECO:0000256" key="8">
    <source>
        <dbReference type="ARBA" id="ARBA00022833"/>
    </source>
</evidence>
<protein>
    <recommendedName>
        <fullName evidence="5 15">Cytidine deaminase</fullName>
        <ecNumber evidence="4 15">3.5.4.5</ecNumber>
    </recommendedName>
    <alternativeName>
        <fullName evidence="9 15">Cytidine aminohydrolase</fullName>
    </alternativeName>
</protein>
<comment type="catalytic activity">
    <reaction evidence="10 15">
        <text>2'-deoxycytidine + H2O + H(+) = 2'-deoxyuridine + NH4(+)</text>
        <dbReference type="Rhea" id="RHEA:13433"/>
        <dbReference type="ChEBI" id="CHEBI:15377"/>
        <dbReference type="ChEBI" id="CHEBI:15378"/>
        <dbReference type="ChEBI" id="CHEBI:15698"/>
        <dbReference type="ChEBI" id="CHEBI:16450"/>
        <dbReference type="ChEBI" id="CHEBI:28938"/>
        <dbReference type="EC" id="3.5.4.5"/>
    </reaction>
</comment>
<evidence type="ECO:0000256" key="6">
    <source>
        <dbReference type="ARBA" id="ARBA00022723"/>
    </source>
</evidence>
<evidence type="ECO:0000256" key="11">
    <source>
        <dbReference type="ARBA" id="ARBA00049558"/>
    </source>
</evidence>
<dbReference type="GO" id="GO:0004126">
    <property type="term" value="F:cytidine deaminase activity"/>
    <property type="evidence" value="ECO:0007669"/>
    <property type="project" value="UniProtKB-UniRule"/>
</dbReference>
<dbReference type="PROSITE" id="PS51747">
    <property type="entry name" value="CYT_DCMP_DEAMINASES_2"/>
    <property type="match status" value="1"/>
</dbReference>
<dbReference type="EMBL" id="DVOH01000021">
    <property type="protein sequence ID" value="HIV00027.1"/>
    <property type="molecule type" value="Genomic_DNA"/>
</dbReference>
<dbReference type="GO" id="GO:0055086">
    <property type="term" value="P:nucleobase-containing small molecule metabolic process"/>
    <property type="evidence" value="ECO:0007669"/>
    <property type="project" value="UniProtKB-ARBA"/>
</dbReference>
<feature type="binding site" evidence="14">
    <location>
        <position position="55"/>
    </location>
    <ligand>
        <name>Zn(2+)</name>
        <dbReference type="ChEBI" id="CHEBI:29105"/>
        <note>catalytic</note>
    </ligand>
</feature>
<dbReference type="InterPro" id="IPR002125">
    <property type="entry name" value="CMP_dCMP_dom"/>
</dbReference>
<evidence type="ECO:0000256" key="13">
    <source>
        <dbReference type="PIRSR" id="PIRSR606262-2"/>
    </source>
</evidence>
<dbReference type="InterPro" id="IPR006262">
    <property type="entry name" value="Cyt_deam_tetra"/>
</dbReference>
<comment type="similarity">
    <text evidence="3 15">Belongs to the cytidine and deoxycytidylate deaminase family.</text>
</comment>
<comment type="catalytic activity">
    <reaction evidence="11 15">
        <text>cytidine + H2O + H(+) = uridine + NH4(+)</text>
        <dbReference type="Rhea" id="RHEA:16069"/>
        <dbReference type="ChEBI" id="CHEBI:15377"/>
        <dbReference type="ChEBI" id="CHEBI:15378"/>
        <dbReference type="ChEBI" id="CHEBI:16704"/>
        <dbReference type="ChEBI" id="CHEBI:17562"/>
        <dbReference type="ChEBI" id="CHEBI:28938"/>
        <dbReference type="EC" id="3.5.4.5"/>
    </reaction>
</comment>
<reference evidence="17" key="2">
    <citation type="journal article" date="2021" name="PeerJ">
        <title>Extensive microbial diversity within the chicken gut microbiome revealed by metagenomics and culture.</title>
        <authorList>
            <person name="Gilroy R."/>
            <person name="Ravi A."/>
            <person name="Getino M."/>
            <person name="Pursley I."/>
            <person name="Horton D.L."/>
            <person name="Alikhan N.F."/>
            <person name="Baker D."/>
            <person name="Gharbi K."/>
            <person name="Hall N."/>
            <person name="Watson M."/>
            <person name="Adriaenssens E.M."/>
            <person name="Foster-Nyarko E."/>
            <person name="Jarju S."/>
            <person name="Secka A."/>
            <person name="Antonio M."/>
            <person name="Oren A."/>
            <person name="Chaudhuri R.R."/>
            <person name="La Ragione R."/>
            <person name="Hildebrand F."/>
            <person name="Pallen M.J."/>
        </authorList>
    </citation>
    <scope>NUCLEOTIDE SEQUENCE</scope>
    <source>
        <strain evidence="17">23406</strain>
    </source>
</reference>
<evidence type="ECO:0000256" key="7">
    <source>
        <dbReference type="ARBA" id="ARBA00022801"/>
    </source>
</evidence>
<keyword evidence="6 14" id="KW-0479">Metal-binding</keyword>
<dbReference type="PANTHER" id="PTHR11644:SF2">
    <property type="entry name" value="CYTIDINE DEAMINASE"/>
    <property type="match status" value="1"/>
</dbReference>
<evidence type="ECO:0000256" key="9">
    <source>
        <dbReference type="ARBA" id="ARBA00032005"/>
    </source>
</evidence>
<dbReference type="GO" id="GO:0005829">
    <property type="term" value="C:cytosol"/>
    <property type="evidence" value="ECO:0007669"/>
    <property type="project" value="TreeGrafter"/>
</dbReference>
<dbReference type="CDD" id="cd01283">
    <property type="entry name" value="cytidine_deaminase"/>
    <property type="match status" value="1"/>
</dbReference>
<dbReference type="InterPro" id="IPR050202">
    <property type="entry name" value="Cyt/Deoxycyt_deaminase"/>
</dbReference>
<evidence type="ECO:0000256" key="10">
    <source>
        <dbReference type="ARBA" id="ARBA00049252"/>
    </source>
</evidence>
<reference evidence="17" key="1">
    <citation type="submission" date="2020-10" db="EMBL/GenBank/DDBJ databases">
        <authorList>
            <person name="Gilroy R."/>
        </authorList>
    </citation>
    <scope>NUCLEOTIDE SEQUENCE</scope>
    <source>
        <strain evidence="17">23406</strain>
    </source>
</reference>
<sequence>MNPDYQNLLQQAHLVRAYAYAPYSDYKVGAALLGSDGNVYLGVNVENASYGATLCAERAAFAAAIAKGARKFTALAVVGNRPDCIPCGICLQWMSEFVGPEFPVVTEEGVYRLGELLPKGFQL</sequence>
<dbReference type="NCBIfam" id="NF004064">
    <property type="entry name" value="PRK05578.1"/>
    <property type="match status" value="1"/>
</dbReference>
<proteinExistence type="inferred from homology"/>
<dbReference type="Pfam" id="PF00383">
    <property type="entry name" value="dCMP_cyt_deam_1"/>
    <property type="match status" value="1"/>
</dbReference>
<evidence type="ECO:0000256" key="1">
    <source>
        <dbReference type="ARBA" id="ARBA00001947"/>
    </source>
</evidence>